<dbReference type="PROSITE" id="PS51257">
    <property type="entry name" value="PROKAR_LIPOPROTEIN"/>
    <property type="match status" value="1"/>
</dbReference>
<dbReference type="Gene3D" id="3.40.190.10">
    <property type="entry name" value="Periplasmic binding protein-like II"/>
    <property type="match status" value="1"/>
</dbReference>
<feature type="chain" id="PRO_5038960922" evidence="2">
    <location>
        <begin position="30"/>
        <end position="325"/>
    </location>
</feature>
<dbReference type="PANTHER" id="PTHR42928">
    <property type="entry name" value="TRICARBOXYLATE-BINDING PROTEIN"/>
    <property type="match status" value="1"/>
</dbReference>
<dbReference type="AlphaFoldDB" id="A0A3N0E9V8"/>
<evidence type="ECO:0000313" key="3">
    <source>
        <dbReference type="EMBL" id="RNL84626.1"/>
    </source>
</evidence>
<dbReference type="SUPFAM" id="SSF53850">
    <property type="entry name" value="Periplasmic binding protein-like II"/>
    <property type="match status" value="1"/>
</dbReference>
<dbReference type="RefSeq" id="WP_123201443.1">
    <property type="nucleotide sequence ID" value="NZ_RJMB01000010.1"/>
</dbReference>
<dbReference type="PANTHER" id="PTHR42928:SF3">
    <property type="entry name" value="UPF0065 PROTEIN YFLP"/>
    <property type="match status" value="1"/>
</dbReference>
<dbReference type="PIRSF" id="PIRSF017082">
    <property type="entry name" value="YflP"/>
    <property type="match status" value="1"/>
</dbReference>
<keyword evidence="2" id="KW-0732">Signal</keyword>
<protein>
    <submittedName>
        <fullName evidence="3">Tripartite tricarboxylate transporter substrate binding protein</fullName>
    </submittedName>
</protein>
<feature type="signal peptide" evidence="2">
    <location>
        <begin position="1"/>
        <end position="29"/>
    </location>
</feature>
<dbReference type="CDD" id="cd07012">
    <property type="entry name" value="PBP2_Bug_TTT"/>
    <property type="match status" value="1"/>
</dbReference>
<proteinExistence type="inferred from homology"/>
<dbReference type="OrthoDB" id="9780943at2"/>
<dbReference type="InterPro" id="IPR005064">
    <property type="entry name" value="BUG"/>
</dbReference>
<dbReference type="Pfam" id="PF03401">
    <property type="entry name" value="TctC"/>
    <property type="match status" value="1"/>
</dbReference>
<keyword evidence="4" id="KW-1185">Reference proteome</keyword>
<dbReference type="Proteomes" id="UP000269198">
    <property type="component" value="Unassembled WGS sequence"/>
</dbReference>
<sequence length="325" mass="34170">MRGVRQGLAAAAAALLLAGCGAPPGGLFAGPLDGVRLMVPTPPGGGYDITARTLAATATESGLATEIDVFNLSGGAGVSALSRLMNEEGYGRLVLQMGLGLVAGARVHGAEAPITDAAPLARLIEEPEAILVPPDSEYETFDDLRDEWNDPSRKVTVGGGSSPGGPDHLATVLLAEEIGEDPRETDYVWHDGGGDLLAATLGHDVDIATAGVSEYRHAIEAGELRVLAVTGPERIDGVDAPTLRELGVDMEFTNWRGLLAPPGTSQAEREELVDALDTLHATPEWRDAMRDNYWSDAYLTGEEFGAFLAREDQRIQDVLTPLGLA</sequence>
<dbReference type="InterPro" id="IPR042100">
    <property type="entry name" value="Bug_dom1"/>
</dbReference>
<dbReference type="EMBL" id="RJMB01000010">
    <property type="protein sequence ID" value="RNL84626.1"/>
    <property type="molecule type" value="Genomic_DNA"/>
</dbReference>
<evidence type="ECO:0000313" key="4">
    <source>
        <dbReference type="Proteomes" id="UP000269198"/>
    </source>
</evidence>
<organism evidence="3 4">
    <name type="scientific">Halostreptopolyspora alba</name>
    <dbReference type="NCBI Taxonomy" id="2487137"/>
    <lineage>
        <taxon>Bacteria</taxon>
        <taxon>Bacillati</taxon>
        <taxon>Actinomycetota</taxon>
        <taxon>Actinomycetes</taxon>
        <taxon>Streptosporangiales</taxon>
        <taxon>Nocardiopsidaceae</taxon>
        <taxon>Halostreptopolyspora</taxon>
    </lineage>
</organism>
<name>A0A3N0E9V8_9ACTN</name>
<evidence type="ECO:0000256" key="2">
    <source>
        <dbReference type="SAM" id="SignalP"/>
    </source>
</evidence>
<accession>A0A3N0E9V8</accession>
<comment type="similarity">
    <text evidence="1">Belongs to the UPF0065 (bug) family.</text>
</comment>
<reference evidence="3 4" key="1">
    <citation type="submission" date="2018-11" db="EMBL/GenBank/DDBJ databases">
        <title>The genome draft of YIM 96095.</title>
        <authorList>
            <person name="Tang S.-K."/>
            <person name="Chunyu W.-X."/>
            <person name="Feng Y.-Z."/>
        </authorList>
    </citation>
    <scope>NUCLEOTIDE SEQUENCE [LARGE SCALE GENOMIC DNA]</scope>
    <source>
        <strain evidence="3 4">YIM 96095</strain>
    </source>
</reference>
<comment type="caution">
    <text evidence="3">The sequence shown here is derived from an EMBL/GenBank/DDBJ whole genome shotgun (WGS) entry which is preliminary data.</text>
</comment>
<gene>
    <name evidence="3" type="ORF">EFW17_12030</name>
</gene>
<dbReference type="Gene3D" id="3.40.190.150">
    <property type="entry name" value="Bordetella uptake gene, domain 1"/>
    <property type="match status" value="1"/>
</dbReference>
<evidence type="ECO:0000256" key="1">
    <source>
        <dbReference type="ARBA" id="ARBA00006987"/>
    </source>
</evidence>